<gene>
    <name evidence="10" type="ORF">DSTB1V02_LOCUS14887</name>
</gene>
<evidence type="ECO:0000256" key="5">
    <source>
        <dbReference type="ARBA" id="ARBA00023002"/>
    </source>
</evidence>
<protein>
    <recommendedName>
        <fullName evidence="9">MaoC-like domain-containing protein</fullName>
    </recommendedName>
</protein>
<evidence type="ECO:0000256" key="4">
    <source>
        <dbReference type="ARBA" id="ARBA00022832"/>
    </source>
</evidence>
<dbReference type="GO" id="GO:0004318">
    <property type="term" value="F:enoyl-[acyl-carrier-protein] reductase (NADH) activity"/>
    <property type="evidence" value="ECO:0007669"/>
    <property type="project" value="InterPro"/>
</dbReference>
<dbReference type="EMBL" id="CAJPEV010018222">
    <property type="protein sequence ID" value="CAG0907640.1"/>
    <property type="molecule type" value="Genomic_DNA"/>
</dbReference>
<evidence type="ECO:0000256" key="7">
    <source>
        <dbReference type="ARBA" id="ARBA00023160"/>
    </source>
</evidence>
<proteinExistence type="inferred from homology"/>
<dbReference type="GO" id="GO:0018812">
    <property type="term" value="F:3-hydroxyacyl-CoA dehydratase activity"/>
    <property type="evidence" value="ECO:0007669"/>
    <property type="project" value="UniProtKB-ARBA"/>
</dbReference>
<dbReference type="SUPFAM" id="SSF54637">
    <property type="entry name" value="Thioesterase/thiol ester dehydrase-isomerase"/>
    <property type="match status" value="1"/>
</dbReference>
<dbReference type="EMBL" id="LR917740">
    <property type="protein sequence ID" value="CAD7255142.1"/>
    <property type="molecule type" value="Genomic_DNA"/>
</dbReference>
<dbReference type="InterPro" id="IPR029069">
    <property type="entry name" value="HotDog_dom_sf"/>
</dbReference>
<dbReference type="InterPro" id="IPR036291">
    <property type="entry name" value="NAD(P)-bd_dom_sf"/>
</dbReference>
<dbReference type="Pfam" id="PF13561">
    <property type="entry name" value="adh_short_C2"/>
    <property type="match status" value="1"/>
</dbReference>
<dbReference type="Gene3D" id="3.40.50.720">
    <property type="entry name" value="NAD(P)-binding Rossmann-like Domain"/>
    <property type="match status" value="1"/>
</dbReference>
<dbReference type="CDD" id="cd03449">
    <property type="entry name" value="R_hydratase"/>
    <property type="match status" value="1"/>
</dbReference>
<evidence type="ECO:0000256" key="3">
    <source>
        <dbReference type="ARBA" id="ARBA00022516"/>
    </source>
</evidence>
<comment type="pathway">
    <text evidence="1">Lipid metabolism; fatty acid beta-oxidation.</text>
</comment>
<keyword evidence="5" id="KW-0560">Oxidoreductase</keyword>
<dbReference type="PRINTS" id="PR00081">
    <property type="entry name" value="GDHRDH"/>
</dbReference>
<dbReference type="OrthoDB" id="201709at2759"/>
<keyword evidence="4" id="KW-0276">Fatty acid metabolism</keyword>
<dbReference type="Pfam" id="PF01575">
    <property type="entry name" value="MaoC_dehydratas"/>
    <property type="match status" value="1"/>
</dbReference>
<dbReference type="FunFam" id="3.10.129.10:FF:000042">
    <property type="entry name" value="MaoC domain protein dehydratase"/>
    <property type="match status" value="1"/>
</dbReference>
<feature type="non-terminal residue" evidence="10">
    <location>
        <position position="1"/>
    </location>
</feature>
<dbReference type="Gene3D" id="3.10.129.10">
    <property type="entry name" value="Hotdog Thioesterase"/>
    <property type="match status" value="1"/>
</dbReference>
<evidence type="ECO:0000256" key="1">
    <source>
        <dbReference type="ARBA" id="ARBA00005005"/>
    </source>
</evidence>
<keyword evidence="8" id="KW-0456">Lyase</keyword>
<dbReference type="InterPro" id="IPR002539">
    <property type="entry name" value="MaoC-like_dom"/>
</dbReference>
<keyword evidence="3" id="KW-0444">Lipid biosynthesis</keyword>
<keyword evidence="11" id="KW-1185">Reference proteome</keyword>
<evidence type="ECO:0000313" key="10">
    <source>
        <dbReference type="EMBL" id="CAD7255142.1"/>
    </source>
</evidence>
<evidence type="ECO:0000256" key="2">
    <source>
        <dbReference type="ARBA" id="ARBA00009233"/>
    </source>
</evidence>
<dbReference type="InterPro" id="IPR002347">
    <property type="entry name" value="SDR_fam"/>
</dbReference>
<accession>A0A7R9AJE4</accession>
<dbReference type="AlphaFoldDB" id="A0A7R9AJE4"/>
<evidence type="ECO:0000256" key="8">
    <source>
        <dbReference type="ARBA" id="ARBA00023239"/>
    </source>
</evidence>
<evidence type="ECO:0000313" key="11">
    <source>
        <dbReference type="Proteomes" id="UP000677054"/>
    </source>
</evidence>
<keyword evidence="6" id="KW-0443">Lipid metabolism</keyword>
<dbReference type="GO" id="GO:0006633">
    <property type="term" value="P:fatty acid biosynthetic process"/>
    <property type="evidence" value="ECO:0007669"/>
    <property type="project" value="UniProtKB-KW"/>
</dbReference>
<name>A0A7R9AJE4_9CRUS</name>
<dbReference type="InterPro" id="IPR014358">
    <property type="entry name" value="Enoyl-ACP_Rdtase_NADH"/>
</dbReference>
<keyword evidence="7" id="KW-0275">Fatty acid biosynthesis</keyword>
<dbReference type="Proteomes" id="UP000677054">
    <property type="component" value="Unassembled WGS sequence"/>
</dbReference>
<dbReference type="PANTHER" id="PTHR43159">
    <property type="entry name" value="ENOYL-[ACYL-CARRIER-PROTEIN] REDUCTASE"/>
    <property type="match status" value="1"/>
</dbReference>
<evidence type="ECO:0000259" key="9">
    <source>
        <dbReference type="Pfam" id="PF01575"/>
    </source>
</evidence>
<dbReference type="Gene3D" id="1.10.8.400">
    <property type="entry name" value="Enoyl acyl carrier protein reductase"/>
    <property type="match status" value="1"/>
</dbReference>
<evidence type="ECO:0000256" key="6">
    <source>
        <dbReference type="ARBA" id="ARBA00023098"/>
    </source>
</evidence>
<dbReference type="PANTHER" id="PTHR43159:SF2">
    <property type="entry name" value="ENOYL-[ACYL-CARRIER-PROTEIN] REDUCTASE [NADH], CHLOROPLASTIC"/>
    <property type="match status" value="1"/>
</dbReference>
<comment type="similarity">
    <text evidence="2">Belongs to the short-chain dehydrogenases/reductases (SDR) family. FabI subfamily.</text>
</comment>
<dbReference type="GO" id="GO:0006635">
    <property type="term" value="P:fatty acid beta-oxidation"/>
    <property type="evidence" value="ECO:0007669"/>
    <property type="project" value="UniProtKB-UniPathway"/>
</dbReference>
<reference evidence="10" key="1">
    <citation type="submission" date="2020-11" db="EMBL/GenBank/DDBJ databases">
        <authorList>
            <person name="Tran Van P."/>
        </authorList>
    </citation>
    <scope>NUCLEOTIDE SEQUENCE</scope>
</reference>
<sequence>MLGGLDSAVYSIAWAPLEDLHGRVIDCSRSGFLRATQISCHAFAELGHACEPHMTTGGSLIAMSYIGAERAIPHYGMMGPIKSALESMVRYMALELGDQKIRVNAVSPGPIVTRAASGLEDFNELVEDAIEFAPLHRGVTIEEVGAVVAMLVGNAGSALTGQIQFVDAGINMEDNYAVIENYTIDELTVGQKRQMVRTVTATDITEFALVSGDDNPAHLDDEFAREMGFKGIVAHGMLGASFISALLGKEFPGPGTIYLGQTLRFQKPVYIADVLTIELEVINVVNEKHKVELNCNVTNQRGDVVITGVATILAPKKKIRYIPKHLPHLSLES</sequence>
<organism evidence="10">
    <name type="scientific">Darwinula stevensoni</name>
    <dbReference type="NCBI Taxonomy" id="69355"/>
    <lineage>
        <taxon>Eukaryota</taxon>
        <taxon>Metazoa</taxon>
        <taxon>Ecdysozoa</taxon>
        <taxon>Arthropoda</taxon>
        <taxon>Crustacea</taxon>
        <taxon>Oligostraca</taxon>
        <taxon>Ostracoda</taxon>
        <taxon>Podocopa</taxon>
        <taxon>Podocopida</taxon>
        <taxon>Darwinulocopina</taxon>
        <taxon>Darwinuloidea</taxon>
        <taxon>Darwinulidae</taxon>
        <taxon>Darwinula</taxon>
    </lineage>
</organism>
<feature type="domain" description="MaoC-like" evidence="9">
    <location>
        <begin position="194"/>
        <end position="292"/>
    </location>
</feature>
<dbReference type="SUPFAM" id="SSF51735">
    <property type="entry name" value="NAD(P)-binding Rossmann-fold domains"/>
    <property type="match status" value="1"/>
</dbReference>
<dbReference type="UniPathway" id="UPA00659"/>